<organism evidence="2 3">
    <name type="scientific">Musa balbisiana</name>
    <name type="common">Banana</name>
    <dbReference type="NCBI Taxonomy" id="52838"/>
    <lineage>
        <taxon>Eukaryota</taxon>
        <taxon>Viridiplantae</taxon>
        <taxon>Streptophyta</taxon>
        <taxon>Embryophyta</taxon>
        <taxon>Tracheophyta</taxon>
        <taxon>Spermatophyta</taxon>
        <taxon>Magnoliopsida</taxon>
        <taxon>Liliopsida</taxon>
        <taxon>Zingiberales</taxon>
        <taxon>Musaceae</taxon>
        <taxon>Musa</taxon>
    </lineage>
</organism>
<evidence type="ECO:0000313" key="2">
    <source>
        <dbReference type="EMBL" id="THU47033.1"/>
    </source>
</evidence>
<dbReference type="AlphaFoldDB" id="A0A4S8IFP3"/>
<comment type="caution">
    <text evidence="2">The sequence shown here is derived from an EMBL/GenBank/DDBJ whole genome shotgun (WGS) entry which is preliminary data.</text>
</comment>
<dbReference type="PANTHER" id="PTHR33090">
    <property type="entry name" value="DUF3774 DOMAIN PROTEIN-RELATED"/>
    <property type="match status" value="1"/>
</dbReference>
<feature type="region of interest" description="Disordered" evidence="1">
    <location>
        <begin position="18"/>
        <end position="40"/>
    </location>
</feature>
<proteinExistence type="predicted"/>
<reference evidence="2 3" key="1">
    <citation type="journal article" date="2019" name="Nat. Plants">
        <title>Genome sequencing of Musa balbisiana reveals subgenome evolution and function divergence in polyploid bananas.</title>
        <authorList>
            <person name="Yao X."/>
        </authorList>
    </citation>
    <scope>NUCLEOTIDE SEQUENCE [LARGE SCALE GENOMIC DNA]</scope>
    <source>
        <strain evidence="3">cv. DH-PKW</strain>
        <tissue evidence="2">Leaves</tissue>
    </source>
</reference>
<protein>
    <submittedName>
        <fullName evidence="2">Uncharacterized protein</fullName>
    </submittedName>
</protein>
<name>A0A4S8IFP3_MUSBA</name>
<evidence type="ECO:0000256" key="1">
    <source>
        <dbReference type="SAM" id="MobiDB-lite"/>
    </source>
</evidence>
<dbReference type="Pfam" id="PF12609">
    <property type="entry name" value="DUF3774"/>
    <property type="match status" value="1"/>
</dbReference>
<dbReference type="InterPro" id="IPR022251">
    <property type="entry name" value="DUF3774_wound-induced"/>
</dbReference>
<evidence type="ECO:0000313" key="3">
    <source>
        <dbReference type="Proteomes" id="UP000317650"/>
    </source>
</evidence>
<feature type="region of interest" description="Disordered" evidence="1">
    <location>
        <begin position="110"/>
        <end position="130"/>
    </location>
</feature>
<dbReference type="EMBL" id="PYDT01000010">
    <property type="protein sequence ID" value="THU47033.1"/>
    <property type="molecule type" value="Genomic_DNA"/>
</dbReference>
<sequence length="151" mass="16228">MRAVMGLKEQAVKSIKDTAGGLTSGSHRARRLSGGLDSSSHDFKPAEVTCGEGKVKRAEESLRTVMMKFGNKACVAVTLGAAIELKDQVAKPYSSAIKGNLSTIRSSTAEVGRFHSTPESPTSEFRPRDQKHLAGEESLRTVMYLSCWGPS</sequence>
<gene>
    <name evidence="2" type="ORF">C4D60_Mb09t11230</name>
</gene>
<accession>A0A4S8IFP3</accession>
<keyword evidence="3" id="KW-1185">Reference proteome</keyword>
<dbReference type="Proteomes" id="UP000317650">
    <property type="component" value="Chromosome 9"/>
</dbReference>